<evidence type="ECO:0000256" key="1">
    <source>
        <dbReference type="SAM" id="Coils"/>
    </source>
</evidence>
<dbReference type="Proteomes" id="UP000709295">
    <property type="component" value="Unassembled WGS sequence"/>
</dbReference>
<organism evidence="3 4">
    <name type="scientific">Phytophthora aleatoria</name>
    <dbReference type="NCBI Taxonomy" id="2496075"/>
    <lineage>
        <taxon>Eukaryota</taxon>
        <taxon>Sar</taxon>
        <taxon>Stramenopiles</taxon>
        <taxon>Oomycota</taxon>
        <taxon>Peronosporomycetes</taxon>
        <taxon>Peronosporales</taxon>
        <taxon>Peronosporaceae</taxon>
        <taxon>Phytophthora</taxon>
    </lineage>
</organism>
<reference evidence="3" key="1">
    <citation type="submission" date="2021-01" db="EMBL/GenBank/DDBJ databases">
        <title>Phytophthora aleatoria, a newly-described species from Pinus radiata is distinct from Phytophthora cactorum isolates based on comparative genomics.</title>
        <authorList>
            <person name="Mcdougal R."/>
            <person name="Panda P."/>
            <person name="Williams N."/>
            <person name="Studholme D.J."/>
        </authorList>
    </citation>
    <scope>NUCLEOTIDE SEQUENCE</scope>
    <source>
        <strain evidence="3">NZFS 4037</strain>
    </source>
</reference>
<sequence>MAREYEAAGKSYKAARTTVTTLNERHRQLQIAQEESFERERHDRNFTSNFAETRLATCGVPTLNSMSVRIERQRELAKAKAKDSSPSKPTNKKLREGAHREHLNMQIRAADDEGADEPTEDENEAARKQWRVEVDPISNDTVYFHLQSKRVTRAKPKCFQVRIPKLQLPGNQVEKQDKRALLERYPDGWEIILPKEEVTRRELDEKRLQEAQDALLPQIRAFLETPEGEKRFQREVGTAKDAEEKLEKKMQRAAEKAAKSGKEISVKKAETLGELKARIAKREKLEFAEARVCEDNEELERGKARLGQGHAAFRHEVEQILLEKVAATVRQHLVRQQRDKAIAMGWRQEAERAADDLDDISSDDDDKPHESEDSDL</sequence>
<keyword evidence="4" id="KW-1185">Reference proteome</keyword>
<feature type="coiled-coil region" evidence="1">
    <location>
        <begin position="236"/>
        <end position="263"/>
    </location>
</feature>
<feature type="compositionally biased region" description="Basic and acidic residues" evidence="2">
    <location>
        <begin position="366"/>
        <end position="376"/>
    </location>
</feature>
<protein>
    <submittedName>
        <fullName evidence="3">Uncharacterized protein</fullName>
    </submittedName>
</protein>
<keyword evidence="1" id="KW-0175">Coiled coil</keyword>
<proteinExistence type="predicted"/>
<dbReference type="EMBL" id="JAENGY010000082">
    <property type="protein sequence ID" value="KAG6974725.1"/>
    <property type="molecule type" value="Genomic_DNA"/>
</dbReference>
<dbReference type="AlphaFoldDB" id="A0A8J5IUV5"/>
<feature type="compositionally biased region" description="Basic and acidic residues" evidence="2">
    <location>
        <begin position="76"/>
        <end position="85"/>
    </location>
</feature>
<evidence type="ECO:0000256" key="2">
    <source>
        <dbReference type="SAM" id="MobiDB-lite"/>
    </source>
</evidence>
<name>A0A8J5IUV5_9STRA</name>
<gene>
    <name evidence="3" type="ORF">JG688_00002903</name>
</gene>
<feature type="region of interest" description="Disordered" evidence="2">
    <location>
        <begin position="76"/>
        <end position="102"/>
    </location>
</feature>
<accession>A0A8J5IUV5</accession>
<feature type="compositionally biased region" description="Acidic residues" evidence="2">
    <location>
        <begin position="356"/>
        <end position="365"/>
    </location>
</feature>
<evidence type="ECO:0000313" key="4">
    <source>
        <dbReference type="Proteomes" id="UP000709295"/>
    </source>
</evidence>
<comment type="caution">
    <text evidence="3">The sequence shown here is derived from an EMBL/GenBank/DDBJ whole genome shotgun (WGS) entry which is preliminary data.</text>
</comment>
<feature type="region of interest" description="Disordered" evidence="2">
    <location>
        <begin position="353"/>
        <end position="376"/>
    </location>
</feature>
<evidence type="ECO:0000313" key="3">
    <source>
        <dbReference type="EMBL" id="KAG6974725.1"/>
    </source>
</evidence>
<feature type="compositionally biased region" description="Basic and acidic residues" evidence="2">
    <location>
        <begin position="93"/>
        <end position="102"/>
    </location>
</feature>